<dbReference type="InterPro" id="IPR033701">
    <property type="entry name" value="POLO_box_1"/>
</dbReference>
<dbReference type="InterPro" id="IPR033695">
    <property type="entry name" value="POLO_box_2"/>
</dbReference>
<dbReference type="PANTHER" id="PTHR24345:SF93">
    <property type="entry name" value="SERINE_THREONINE-PROTEIN KINASE PLK1"/>
    <property type="match status" value="1"/>
</dbReference>
<protein>
    <recommendedName>
        <fullName evidence="2">polo kinase</fullName>
        <ecNumber evidence="2">2.7.11.21</ecNumber>
    </recommendedName>
</protein>
<evidence type="ECO:0000256" key="6">
    <source>
        <dbReference type="ARBA" id="ARBA00022737"/>
    </source>
</evidence>
<gene>
    <name evidence="13" type="ORF">LOD99_8125</name>
</gene>
<dbReference type="FunFam" id="3.30.1120.30:FF:000001">
    <property type="entry name" value="Serine/threonine-protein kinase PLK"/>
    <property type="match status" value="1"/>
</dbReference>
<dbReference type="EMBL" id="JAKMXF010000330">
    <property type="protein sequence ID" value="KAI6648493.1"/>
    <property type="molecule type" value="Genomic_DNA"/>
</dbReference>
<reference evidence="13 14" key="1">
    <citation type="journal article" date="2023" name="BMC Biol.">
        <title>The compact genome of the sponge Oopsacas minuta (Hexactinellida) is lacking key metazoan core genes.</title>
        <authorList>
            <person name="Santini S."/>
            <person name="Schenkelaars Q."/>
            <person name="Jourda C."/>
            <person name="Duchesne M."/>
            <person name="Belahbib H."/>
            <person name="Rocher C."/>
            <person name="Selva M."/>
            <person name="Riesgo A."/>
            <person name="Vervoort M."/>
            <person name="Leys S.P."/>
            <person name="Kodjabachian L."/>
            <person name="Le Bivic A."/>
            <person name="Borchiellini C."/>
            <person name="Claverie J.M."/>
            <person name="Renard E."/>
        </authorList>
    </citation>
    <scope>NUCLEOTIDE SEQUENCE [LARGE SCALE GENOMIC DNA]</scope>
    <source>
        <strain evidence="13">SPO-2</strain>
    </source>
</reference>
<evidence type="ECO:0000256" key="3">
    <source>
        <dbReference type="ARBA" id="ARBA00022490"/>
    </source>
</evidence>
<dbReference type="InterPro" id="IPR036947">
    <property type="entry name" value="POLO_box_dom_sf"/>
</dbReference>
<evidence type="ECO:0000256" key="7">
    <source>
        <dbReference type="ARBA" id="ARBA00022741"/>
    </source>
</evidence>
<evidence type="ECO:0000256" key="11">
    <source>
        <dbReference type="ARBA" id="ARBA00048347"/>
    </source>
</evidence>
<dbReference type="GO" id="GO:0000776">
    <property type="term" value="C:kinetochore"/>
    <property type="evidence" value="ECO:0007669"/>
    <property type="project" value="TreeGrafter"/>
</dbReference>
<dbReference type="SUPFAM" id="SSF82615">
    <property type="entry name" value="Polo-box domain"/>
    <property type="match status" value="2"/>
</dbReference>
<name>A0AAV7JHY5_9METZ</name>
<evidence type="ECO:0000256" key="10">
    <source>
        <dbReference type="ARBA" id="ARBA00047802"/>
    </source>
</evidence>
<sequence length="294" mass="33831">MILYHNFGPKIDLRICYGLMKPLAEKNVPSEAIRKPEAVKSETGAVREEHKLCPKVNLSMVEPLDWHLNTLISQITSVINSNPLLKAAARHDEAEDPASTPVFWVSKWVDYSDKYGLGYQLCDDSVGVLFNDQTRILLGPDGQSMQYIDKNETEEFHTITNYPEEHNKKVVLLNYFRSYMSEHLLKAGGEMGEREIEDGTRLPHMRHWFRTRSAIVLHLSNGIMQINFFSDHTKVIICPLMQAISYIDESKNFRTFKFSSIEKYGCTKDIQTRLKYAKTMAERLLARLCPPSKN</sequence>
<evidence type="ECO:0000256" key="5">
    <source>
        <dbReference type="ARBA" id="ARBA00022679"/>
    </source>
</evidence>
<comment type="caution">
    <text evidence="13">The sequence shown here is derived from an EMBL/GenBank/DDBJ whole genome shotgun (WGS) entry which is preliminary data.</text>
</comment>
<evidence type="ECO:0000313" key="14">
    <source>
        <dbReference type="Proteomes" id="UP001165289"/>
    </source>
</evidence>
<dbReference type="Pfam" id="PF00659">
    <property type="entry name" value="POLO_box"/>
    <property type="match status" value="2"/>
</dbReference>
<evidence type="ECO:0000313" key="13">
    <source>
        <dbReference type="EMBL" id="KAI6648493.1"/>
    </source>
</evidence>
<dbReference type="GO" id="GO:0007052">
    <property type="term" value="P:mitotic spindle organization"/>
    <property type="evidence" value="ECO:0007669"/>
    <property type="project" value="TreeGrafter"/>
</dbReference>
<comment type="catalytic activity">
    <reaction evidence="10">
        <text>L-threonyl-[protein] + ATP = O-phospho-L-threonyl-[protein] + ADP + H(+)</text>
        <dbReference type="Rhea" id="RHEA:46608"/>
        <dbReference type="Rhea" id="RHEA-COMP:11060"/>
        <dbReference type="Rhea" id="RHEA-COMP:11605"/>
        <dbReference type="ChEBI" id="CHEBI:15378"/>
        <dbReference type="ChEBI" id="CHEBI:30013"/>
        <dbReference type="ChEBI" id="CHEBI:30616"/>
        <dbReference type="ChEBI" id="CHEBI:61977"/>
        <dbReference type="ChEBI" id="CHEBI:456216"/>
        <dbReference type="EC" id="2.7.11.21"/>
    </reaction>
</comment>
<keyword evidence="7" id="KW-0547">Nucleotide-binding</keyword>
<comment type="catalytic activity">
    <reaction evidence="11">
        <text>L-seryl-[protein] + ATP = O-phospho-L-seryl-[protein] + ADP + H(+)</text>
        <dbReference type="Rhea" id="RHEA:17989"/>
        <dbReference type="Rhea" id="RHEA-COMP:9863"/>
        <dbReference type="Rhea" id="RHEA-COMP:11604"/>
        <dbReference type="ChEBI" id="CHEBI:15378"/>
        <dbReference type="ChEBI" id="CHEBI:29999"/>
        <dbReference type="ChEBI" id="CHEBI:30616"/>
        <dbReference type="ChEBI" id="CHEBI:83421"/>
        <dbReference type="ChEBI" id="CHEBI:456216"/>
        <dbReference type="EC" id="2.7.11.21"/>
    </reaction>
</comment>
<dbReference type="PANTHER" id="PTHR24345">
    <property type="entry name" value="SERINE/THREONINE-PROTEIN KINASE PLK"/>
    <property type="match status" value="1"/>
</dbReference>
<dbReference type="PROSITE" id="PS50078">
    <property type="entry name" value="POLO_BOX"/>
    <property type="match status" value="2"/>
</dbReference>
<dbReference type="GO" id="GO:0005524">
    <property type="term" value="F:ATP binding"/>
    <property type="evidence" value="ECO:0007669"/>
    <property type="project" value="UniProtKB-KW"/>
</dbReference>
<evidence type="ECO:0000256" key="4">
    <source>
        <dbReference type="ARBA" id="ARBA00022527"/>
    </source>
</evidence>
<evidence type="ECO:0000256" key="2">
    <source>
        <dbReference type="ARBA" id="ARBA00012424"/>
    </source>
</evidence>
<feature type="domain" description="POLO box" evidence="12">
    <location>
        <begin position="204"/>
        <end position="286"/>
    </location>
</feature>
<dbReference type="Proteomes" id="UP001165289">
    <property type="component" value="Unassembled WGS sequence"/>
</dbReference>
<dbReference type="FunFam" id="3.30.1120.30:FF:000003">
    <property type="entry name" value="Serine/threonine-protein kinase PLK"/>
    <property type="match status" value="1"/>
</dbReference>
<evidence type="ECO:0000256" key="9">
    <source>
        <dbReference type="ARBA" id="ARBA00022840"/>
    </source>
</evidence>
<dbReference type="GO" id="GO:0005813">
    <property type="term" value="C:centrosome"/>
    <property type="evidence" value="ECO:0007669"/>
    <property type="project" value="TreeGrafter"/>
</dbReference>
<keyword evidence="8 13" id="KW-0418">Kinase</keyword>
<evidence type="ECO:0000256" key="8">
    <source>
        <dbReference type="ARBA" id="ARBA00022777"/>
    </source>
</evidence>
<comment type="subcellular location">
    <subcellularLocation>
        <location evidence="1">Cytoplasm</location>
    </subcellularLocation>
</comment>
<accession>A0AAV7JHY5</accession>
<evidence type="ECO:0000256" key="1">
    <source>
        <dbReference type="ARBA" id="ARBA00004496"/>
    </source>
</evidence>
<feature type="domain" description="POLO box" evidence="12">
    <location>
        <begin position="104"/>
        <end position="182"/>
    </location>
</feature>
<dbReference type="CDD" id="cd13117">
    <property type="entry name" value="POLO_box_2"/>
    <property type="match status" value="1"/>
</dbReference>
<keyword evidence="14" id="KW-1185">Reference proteome</keyword>
<keyword evidence="9" id="KW-0067">ATP-binding</keyword>
<dbReference type="GO" id="GO:0005737">
    <property type="term" value="C:cytoplasm"/>
    <property type="evidence" value="ECO:0007669"/>
    <property type="project" value="UniProtKB-SubCell"/>
</dbReference>
<dbReference type="GO" id="GO:0000922">
    <property type="term" value="C:spindle pole"/>
    <property type="evidence" value="ECO:0007669"/>
    <property type="project" value="TreeGrafter"/>
</dbReference>
<organism evidence="13 14">
    <name type="scientific">Oopsacas minuta</name>
    <dbReference type="NCBI Taxonomy" id="111878"/>
    <lineage>
        <taxon>Eukaryota</taxon>
        <taxon>Metazoa</taxon>
        <taxon>Porifera</taxon>
        <taxon>Hexactinellida</taxon>
        <taxon>Hexasterophora</taxon>
        <taxon>Lyssacinosida</taxon>
        <taxon>Leucopsacidae</taxon>
        <taxon>Oopsacas</taxon>
    </lineage>
</organism>
<dbReference type="AlphaFoldDB" id="A0AAV7JHY5"/>
<keyword evidence="3" id="KW-0963">Cytoplasm</keyword>
<dbReference type="EC" id="2.7.11.21" evidence="2"/>
<keyword evidence="5" id="KW-0808">Transferase</keyword>
<evidence type="ECO:0000259" key="12">
    <source>
        <dbReference type="PROSITE" id="PS50078"/>
    </source>
</evidence>
<dbReference type="GO" id="GO:0005634">
    <property type="term" value="C:nucleus"/>
    <property type="evidence" value="ECO:0007669"/>
    <property type="project" value="TreeGrafter"/>
</dbReference>
<keyword evidence="6" id="KW-0677">Repeat</keyword>
<proteinExistence type="predicted"/>
<dbReference type="Gene3D" id="3.30.1120.30">
    <property type="entry name" value="POLO box domain"/>
    <property type="match status" value="2"/>
</dbReference>
<dbReference type="CDD" id="cd13118">
    <property type="entry name" value="POLO_box_1"/>
    <property type="match status" value="1"/>
</dbReference>
<dbReference type="InterPro" id="IPR000959">
    <property type="entry name" value="POLO_box_dom"/>
</dbReference>
<keyword evidence="4" id="KW-0723">Serine/threonine-protein kinase</keyword>
<dbReference type="GO" id="GO:0004674">
    <property type="term" value="F:protein serine/threonine kinase activity"/>
    <property type="evidence" value="ECO:0007669"/>
    <property type="project" value="UniProtKB-KW"/>
</dbReference>